<evidence type="ECO:0000313" key="2">
    <source>
        <dbReference type="Proteomes" id="UP000230557"/>
    </source>
</evidence>
<reference evidence="2" key="1">
    <citation type="submission" date="2017-09" db="EMBL/GenBank/DDBJ databases">
        <title>Depth-based differentiation of microbial function through sediment-hosted aquifers and enrichment of novel symbionts in the deep terrestrial subsurface.</title>
        <authorList>
            <person name="Probst A.J."/>
            <person name="Ladd B."/>
            <person name="Jarett J.K."/>
            <person name="Geller-Mcgrath D.E."/>
            <person name="Sieber C.M.K."/>
            <person name="Emerson J.B."/>
            <person name="Anantharaman K."/>
            <person name="Thomas B.C."/>
            <person name="Malmstrom R."/>
            <person name="Stieglmeier M."/>
            <person name="Klingl A."/>
            <person name="Woyke T."/>
            <person name="Ryan C.M."/>
            <person name="Banfield J.F."/>
        </authorList>
    </citation>
    <scope>NUCLEOTIDE SEQUENCE [LARGE SCALE GENOMIC DNA]</scope>
</reference>
<comment type="caution">
    <text evidence="1">The sequence shown here is derived from an EMBL/GenBank/DDBJ whole genome shotgun (WGS) entry which is preliminary data.</text>
</comment>
<accession>A0A2H0VE73</accession>
<organism evidence="1 2">
    <name type="scientific">Candidatus Doudnabacteria bacterium CG10_big_fil_rev_8_21_14_0_10_41_10</name>
    <dbReference type="NCBI Taxonomy" id="1974551"/>
    <lineage>
        <taxon>Bacteria</taxon>
        <taxon>Candidatus Doudnaibacteriota</taxon>
    </lineage>
</organism>
<sequence>MRKLQSDVFQLPPLILPSSQPLYPETITKIQELSAKPNDGYLEIQEMVPEGLQLVSFTSRLNGLIALQDFWALGDAVMNWIGQCEDTLTTDGAWIEIFPSDFWPFPSRAVFVELLKAKRLPSPNVNLPCAIGARLIFDQLPPVECYTEEFMSALLKPALFLTYEAWITSRQGDRPKNQLDPDRFEIEVVHAHQMPPE</sequence>
<evidence type="ECO:0000313" key="1">
    <source>
        <dbReference type="EMBL" id="PIR97402.1"/>
    </source>
</evidence>
<protein>
    <submittedName>
        <fullName evidence="1">Uncharacterized protein</fullName>
    </submittedName>
</protein>
<name>A0A2H0VE73_9BACT</name>
<dbReference type="EMBL" id="PFAJ01000020">
    <property type="protein sequence ID" value="PIR97402.1"/>
    <property type="molecule type" value="Genomic_DNA"/>
</dbReference>
<proteinExistence type="predicted"/>
<dbReference type="Proteomes" id="UP000230557">
    <property type="component" value="Unassembled WGS sequence"/>
</dbReference>
<dbReference type="AlphaFoldDB" id="A0A2H0VE73"/>
<gene>
    <name evidence="1" type="ORF">COT91_01575</name>
</gene>